<comment type="caution">
    <text evidence="1">The sequence shown here is derived from an EMBL/GenBank/DDBJ whole genome shotgun (WGS) entry which is preliminary data.</text>
</comment>
<dbReference type="Proteomes" id="UP001237156">
    <property type="component" value="Unassembled WGS sequence"/>
</dbReference>
<protein>
    <submittedName>
        <fullName evidence="1">Uncharacterized protein</fullName>
    </submittedName>
</protein>
<gene>
    <name evidence="1" type="ORF">QB898_00500</name>
</gene>
<proteinExistence type="predicted"/>
<organism evidence="1 2">
    <name type="scientific">Ottowia cancrivicina</name>
    <dbReference type="NCBI Taxonomy" id="3040346"/>
    <lineage>
        <taxon>Bacteria</taxon>
        <taxon>Pseudomonadati</taxon>
        <taxon>Pseudomonadota</taxon>
        <taxon>Betaproteobacteria</taxon>
        <taxon>Burkholderiales</taxon>
        <taxon>Comamonadaceae</taxon>
        <taxon>Ottowia</taxon>
    </lineage>
</organism>
<evidence type="ECO:0000313" key="2">
    <source>
        <dbReference type="Proteomes" id="UP001237156"/>
    </source>
</evidence>
<evidence type="ECO:0000313" key="1">
    <source>
        <dbReference type="EMBL" id="MDG9698214.1"/>
    </source>
</evidence>
<keyword evidence="2" id="KW-1185">Reference proteome</keyword>
<dbReference type="EMBL" id="JARVII010000001">
    <property type="protein sequence ID" value="MDG9698214.1"/>
    <property type="molecule type" value="Genomic_DNA"/>
</dbReference>
<accession>A0AAW6RHC9</accession>
<dbReference type="RefSeq" id="WP_279523366.1">
    <property type="nucleotide sequence ID" value="NZ_JARVII010000001.1"/>
</dbReference>
<sequence>MTAVACTPNVRVMNAGVAWRLKIASAAGLIAHARANPEQLGRRASTLTT</sequence>
<dbReference type="AlphaFoldDB" id="A0AAW6RHC9"/>
<reference evidence="1 2" key="1">
    <citation type="submission" date="2023-04" db="EMBL/GenBank/DDBJ databases">
        <title>Ottowia paracancer sp. nov., isolated from human stomach.</title>
        <authorList>
            <person name="Song Y."/>
        </authorList>
    </citation>
    <scope>NUCLEOTIDE SEQUENCE [LARGE SCALE GENOMIC DNA]</scope>
    <source>
        <strain evidence="1 2">10c7w1</strain>
    </source>
</reference>
<name>A0AAW6RHC9_9BURK</name>